<comment type="subcellular location">
    <subcellularLocation>
        <location evidence="1">Membrane</location>
    </subcellularLocation>
</comment>
<dbReference type="AlphaFoldDB" id="A0A1W9NX38"/>
<organism evidence="8 9">
    <name type="scientific">candidate division CPR3 bacterium 4484_211</name>
    <dbReference type="NCBI Taxonomy" id="1968527"/>
    <lineage>
        <taxon>Bacteria</taxon>
        <taxon>Bacteria division CPR3</taxon>
    </lineage>
</organism>
<dbReference type="SUPFAM" id="SSF51306">
    <property type="entry name" value="LexA/Signal peptidase"/>
    <property type="match status" value="1"/>
</dbReference>
<dbReference type="PANTHER" id="PTHR10806">
    <property type="entry name" value="SIGNAL PEPTIDASE COMPLEX CATALYTIC SUBUNIT SEC11"/>
    <property type="match status" value="1"/>
</dbReference>
<feature type="domain" description="Peptidase S26" evidence="7">
    <location>
        <begin position="121"/>
        <end position="188"/>
    </location>
</feature>
<dbReference type="InterPro" id="IPR001733">
    <property type="entry name" value="Peptidase_S26B"/>
</dbReference>
<evidence type="ECO:0000256" key="2">
    <source>
        <dbReference type="ARBA" id="ARBA00022692"/>
    </source>
</evidence>
<feature type="transmembrane region" description="Helical" evidence="6">
    <location>
        <begin position="111"/>
        <end position="132"/>
    </location>
</feature>
<keyword evidence="3 6" id="KW-1133">Transmembrane helix</keyword>
<dbReference type="CDD" id="cd06530">
    <property type="entry name" value="S26_SPase_I"/>
    <property type="match status" value="1"/>
</dbReference>
<dbReference type="GO" id="GO:0009003">
    <property type="term" value="F:signal peptidase activity"/>
    <property type="evidence" value="ECO:0007669"/>
    <property type="project" value="UniProtKB-EC"/>
</dbReference>
<dbReference type="Proteomes" id="UP000192520">
    <property type="component" value="Unassembled WGS sequence"/>
</dbReference>
<dbReference type="STRING" id="1968527.B5M47_03320"/>
<dbReference type="Gene3D" id="2.10.109.10">
    <property type="entry name" value="Umud Fragment, subunit A"/>
    <property type="match status" value="1"/>
</dbReference>
<evidence type="ECO:0000256" key="5">
    <source>
        <dbReference type="NCBIfam" id="TIGR02228"/>
    </source>
</evidence>
<dbReference type="EC" id="3.4.21.89" evidence="5"/>
<dbReference type="GO" id="GO:0004252">
    <property type="term" value="F:serine-type endopeptidase activity"/>
    <property type="evidence" value="ECO:0007669"/>
    <property type="project" value="UniProtKB-UniRule"/>
</dbReference>
<keyword evidence="4 6" id="KW-0472">Membrane</keyword>
<protein>
    <recommendedName>
        <fullName evidence="5">Signal peptidase I</fullName>
        <ecNumber evidence="5">3.4.21.89</ecNumber>
    </recommendedName>
</protein>
<sequence>MGNRKSQSSLFWKALITYDRFAFQIGDAVFKMVKKTSKKISKKKKEEKQMELNLQKSWWGKILRAIQNKKQEKGKKKATGNKKREEKSALVANFFQQIREKLKRLAFAGSLVKYGVSILLVVIVLLTVIPLLPVPGNFQTLVVMSGSMEPTVKVGSVAVIKPAGEYKQGDIITFTHPNDPNNSITHRIHEVKEIEGGTIFITKGDANSTPDGWEIALGDIKGKCLFSIPFLGYLVNFAKTPKGFALMIIVPAVLIILDELRVIKSELTKQIEAKYENKRKAQN</sequence>
<feature type="transmembrane region" description="Helical" evidence="6">
    <location>
        <begin position="243"/>
        <end position="260"/>
    </location>
</feature>
<evidence type="ECO:0000259" key="7">
    <source>
        <dbReference type="Pfam" id="PF10502"/>
    </source>
</evidence>
<reference evidence="9" key="1">
    <citation type="submission" date="2017-03" db="EMBL/GenBank/DDBJ databases">
        <title>Novel pathways for hydrocarbon cycling and metabolic interdependencies in hydrothermal sediment communities.</title>
        <authorList>
            <person name="Dombrowski N."/>
            <person name="Seitz K."/>
            <person name="Teske A."/>
            <person name="Baker B."/>
        </authorList>
    </citation>
    <scope>NUCLEOTIDE SEQUENCE [LARGE SCALE GENOMIC DNA]</scope>
</reference>
<dbReference type="GO" id="GO:0016020">
    <property type="term" value="C:membrane"/>
    <property type="evidence" value="ECO:0007669"/>
    <property type="project" value="UniProtKB-SubCell"/>
</dbReference>
<name>A0A1W9NX38_UNCC3</name>
<evidence type="ECO:0000256" key="3">
    <source>
        <dbReference type="ARBA" id="ARBA00022989"/>
    </source>
</evidence>
<evidence type="ECO:0000313" key="8">
    <source>
        <dbReference type="EMBL" id="OQX50727.1"/>
    </source>
</evidence>
<gene>
    <name evidence="8" type="ORF">B5M47_03320</name>
</gene>
<keyword evidence="2 6" id="KW-0812">Transmembrane</keyword>
<dbReference type="NCBIfam" id="TIGR02228">
    <property type="entry name" value="sigpep_I_arch"/>
    <property type="match status" value="1"/>
</dbReference>
<dbReference type="GO" id="GO:0006465">
    <property type="term" value="P:signal peptide processing"/>
    <property type="evidence" value="ECO:0007669"/>
    <property type="project" value="UniProtKB-UniRule"/>
</dbReference>
<dbReference type="InterPro" id="IPR019533">
    <property type="entry name" value="Peptidase_S26"/>
</dbReference>
<dbReference type="EMBL" id="MZGJ01000022">
    <property type="protein sequence ID" value="OQX50727.1"/>
    <property type="molecule type" value="Genomic_DNA"/>
</dbReference>
<dbReference type="Pfam" id="PF10502">
    <property type="entry name" value="Peptidase_S26"/>
    <property type="match status" value="1"/>
</dbReference>
<dbReference type="InterPro" id="IPR036286">
    <property type="entry name" value="LexA/Signal_pep-like_sf"/>
</dbReference>
<dbReference type="PANTHER" id="PTHR10806:SF6">
    <property type="entry name" value="SIGNAL PEPTIDASE COMPLEX CATALYTIC SUBUNIT SEC11"/>
    <property type="match status" value="1"/>
</dbReference>
<comment type="caution">
    <text evidence="8">The sequence shown here is derived from an EMBL/GenBank/DDBJ whole genome shotgun (WGS) entry which is preliminary data.</text>
</comment>
<evidence type="ECO:0000313" key="9">
    <source>
        <dbReference type="Proteomes" id="UP000192520"/>
    </source>
</evidence>
<evidence type="ECO:0000256" key="1">
    <source>
        <dbReference type="ARBA" id="ARBA00004370"/>
    </source>
</evidence>
<proteinExistence type="predicted"/>
<evidence type="ECO:0000256" key="6">
    <source>
        <dbReference type="SAM" id="Phobius"/>
    </source>
</evidence>
<accession>A0A1W9NX38</accession>
<evidence type="ECO:0000256" key="4">
    <source>
        <dbReference type="ARBA" id="ARBA00023136"/>
    </source>
</evidence>
<dbReference type="PRINTS" id="PR00728">
    <property type="entry name" value="SIGNALPTASE"/>
</dbReference>